<dbReference type="GO" id="GO:0005543">
    <property type="term" value="F:phospholipid binding"/>
    <property type="evidence" value="ECO:0007669"/>
    <property type="project" value="TreeGrafter"/>
</dbReference>
<feature type="domain" description="Mce/MlaD" evidence="3">
    <location>
        <begin position="36"/>
        <end position="111"/>
    </location>
</feature>
<dbReference type="Pfam" id="PF02470">
    <property type="entry name" value="MlaD"/>
    <property type="match status" value="1"/>
</dbReference>
<sequence length="456" mass="47638">MRTMRSRGVRIAAMVAAAGLVVVLATAGMSDDTDDVTITAWFEDASPMVPGNEIKASGVTVGEIESIQLEDDRAKVTMSVDRAVLPLYRDARVTITLKDLFGERYIKLERGSGPEPLADDSLVLSEDNTGRVVDLQDILNEVDDPTGTALAALVTTLGESANGRGEQIADGIAALEPAMRQADELAAILGEHNKLLTDLVDSVQPAVSALADGRGETLDRLVDSTELTLSTVARRGEETRAALDRLPGTLADAQRTLARVAGVSEDATPTLADLRPVTGDLNDVAGELHRFADAVDPALASLTPVLERAEVMLDEAEPLLDSLQPAGEDLRGVAAHGRTLMEEALSKRLDNLMEFIRGWSLSTSGYDGLSHYFRAAVVSSPRGLAATGLGGIPGAPEAEDAVPDVPLPGATLPAPIGPEDSDGGGENGADASPDGDVTGLTEEQEQSMLGQLLGGQ</sequence>
<organism evidence="4 5">
    <name type="scientific">Haloechinothrix alba</name>
    <dbReference type="NCBI Taxonomy" id="664784"/>
    <lineage>
        <taxon>Bacteria</taxon>
        <taxon>Bacillati</taxon>
        <taxon>Actinomycetota</taxon>
        <taxon>Actinomycetes</taxon>
        <taxon>Pseudonocardiales</taxon>
        <taxon>Pseudonocardiaceae</taxon>
        <taxon>Haloechinothrix</taxon>
    </lineage>
</organism>
<feature type="region of interest" description="Disordered" evidence="1">
    <location>
        <begin position="395"/>
        <end position="456"/>
    </location>
</feature>
<name>A0A238Y4B0_9PSEU</name>
<evidence type="ECO:0000313" key="4">
    <source>
        <dbReference type="EMBL" id="SNR65957.1"/>
    </source>
</evidence>
<dbReference type="Proteomes" id="UP000198348">
    <property type="component" value="Unassembled WGS sequence"/>
</dbReference>
<keyword evidence="5" id="KW-1185">Reference proteome</keyword>
<dbReference type="InterPro" id="IPR052336">
    <property type="entry name" value="MlaD_Phospholipid_Transporter"/>
</dbReference>
<gene>
    <name evidence="4" type="ORF">SAMN06265360_113117</name>
</gene>
<dbReference type="EMBL" id="FZNW01000013">
    <property type="protein sequence ID" value="SNR65957.1"/>
    <property type="molecule type" value="Genomic_DNA"/>
</dbReference>
<evidence type="ECO:0000259" key="3">
    <source>
        <dbReference type="Pfam" id="PF02470"/>
    </source>
</evidence>
<keyword evidence="2" id="KW-0732">Signal</keyword>
<evidence type="ECO:0000256" key="2">
    <source>
        <dbReference type="SAM" id="SignalP"/>
    </source>
</evidence>
<proteinExistence type="predicted"/>
<dbReference type="InterPro" id="IPR003399">
    <property type="entry name" value="Mce/MlaD"/>
</dbReference>
<feature type="chain" id="PRO_5013235110" evidence="2">
    <location>
        <begin position="28"/>
        <end position="456"/>
    </location>
</feature>
<feature type="signal peptide" evidence="2">
    <location>
        <begin position="1"/>
        <end position="27"/>
    </location>
</feature>
<protein>
    <submittedName>
        <fullName evidence="4">Phospholipid/cholesterol/gamma-HCH transport system substrate-binding protein</fullName>
    </submittedName>
</protein>
<dbReference type="GO" id="GO:0005548">
    <property type="term" value="F:phospholipid transporter activity"/>
    <property type="evidence" value="ECO:0007669"/>
    <property type="project" value="TreeGrafter"/>
</dbReference>
<dbReference type="PANTHER" id="PTHR33371">
    <property type="entry name" value="INTERMEMBRANE PHOSPHOLIPID TRANSPORT SYSTEM BINDING PROTEIN MLAD-RELATED"/>
    <property type="match status" value="1"/>
</dbReference>
<reference evidence="4 5" key="1">
    <citation type="submission" date="2017-06" db="EMBL/GenBank/DDBJ databases">
        <authorList>
            <person name="Kim H.J."/>
            <person name="Triplett B.A."/>
        </authorList>
    </citation>
    <scope>NUCLEOTIDE SEQUENCE [LARGE SCALE GENOMIC DNA]</scope>
    <source>
        <strain evidence="4 5">DSM 45207</strain>
    </source>
</reference>
<dbReference type="PANTHER" id="PTHR33371:SF4">
    <property type="entry name" value="INTERMEMBRANE PHOSPHOLIPID TRANSPORT SYSTEM BINDING PROTEIN MLAD"/>
    <property type="match status" value="1"/>
</dbReference>
<evidence type="ECO:0000313" key="5">
    <source>
        <dbReference type="Proteomes" id="UP000198348"/>
    </source>
</evidence>
<evidence type="ECO:0000256" key="1">
    <source>
        <dbReference type="SAM" id="MobiDB-lite"/>
    </source>
</evidence>
<accession>A0A238Y4B0</accession>
<dbReference type="AlphaFoldDB" id="A0A238Y4B0"/>